<name>A0ACC2XRT5_9TREE</name>
<evidence type="ECO:0000313" key="1">
    <source>
        <dbReference type="EMBL" id="KAJ9126583.1"/>
    </source>
</evidence>
<gene>
    <name evidence="1" type="ORF">QFC24_001612</name>
</gene>
<proteinExistence type="predicted"/>
<dbReference type="EMBL" id="JASBWV010000004">
    <property type="protein sequence ID" value="KAJ9126583.1"/>
    <property type="molecule type" value="Genomic_DNA"/>
</dbReference>
<sequence length="858" mass="90822">MLPTLPLPLPQQRDVPPPEPSPALSTDESSTTGSSAPPDTPSMDTGLSELDTNPLEDESLLSGVAEKTGTLELSEQEGSSGNEGDKVVHETTNIRQRISSNRDATPIEHQRASSDTSISIANLKDEKMTDHESLRQNSDLPDPKKTQSPIIPGPSATNMSTFTFPSNNAPVATDFPSSSEHKITPRSPPLSSIREAASSYEPSEYSAPFTFGSFRLNEPMMNAMGTPTAELGPFEYPIDGGLAVGAVMSPAIRRLVEDEPGNSLLPPGFTPSLRRTSSTSTVPVSPAGGRRPSVVHSNTVPQADAGRKLSLAGDGEGLGPHSASAVVAAVDEEERMLRQGETGLEMGKEHVGRDAGAERIRRMSVGGAAGPFGSMASSPTSISGRRPSILAFAHQPLPETPIPPSLAHLASSFRRGSIPLNQFAPMTMPPRDRQSSVSSMSSLRSSISSASGMTAAVARNSLTGPVFVNQGTRDEHMTVSSAYLYQRRSSLASTSRGLLSSKTPLPPISRPGVLPNQQRSGSMSSSSSSNPSSSGSRESIMTIRDLREDWDGRPSFSRQGDSNEGASPMERNRRMSMPSLPSPSASALDNDNDVSHWLPATQPRSSSLAQPASSTETSKFSFPPQVSTMYVKPRPFRLGMPPSPRTQSTEAFDTQHSDPLQTTDSSSSSSNHSGTPQEGRSPVLPYVPSSSEDLSDVSGESKDTPSKRTYRISQRGIEERERRRSSRMSALMATTGNSLETIPSDNVVDFSTTSRSAARSSFSSSNTSSSGISYPRSTRHLTKAEHSVPAGHPERSALSTSSSEEGPEDGGLSSESEEKGNPVQSDGEDGSAGISTAFRAFAFPTSNRNGSAYGGNGV</sequence>
<protein>
    <submittedName>
        <fullName evidence="1">Uncharacterized protein</fullName>
    </submittedName>
</protein>
<accession>A0ACC2XRT5</accession>
<keyword evidence="2" id="KW-1185">Reference proteome</keyword>
<organism evidence="1 2">
    <name type="scientific">Naganishia onofrii</name>
    <dbReference type="NCBI Taxonomy" id="1851511"/>
    <lineage>
        <taxon>Eukaryota</taxon>
        <taxon>Fungi</taxon>
        <taxon>Dikarya</taxon>
        <taxon>Basidiomycota</taxon>
        <taxon>Agaricomycotina</taxon>
        <taxon>Tremellomycetes</taxon>
        <taxon>Filobasidiales</taxon>
        <taxon>Filobasidiaceae</taxon>
        <taxon>Naganishia</taxon>
    </lineage>
</organism>
<reference evidence="1" key="1">
    <citation type="submission" date="2023-04" db="EMBL/GenBank/DDBJ databases">
        <title>Draft Genome sequencing of Naganishia species isolated from polar environments using Oxford Nanopore Technology.</title>
        <authorList>
            <person name="Leo P."/>
            <person name="Venkateswaran K."/>
        </authorList>
    </citation>
    <scope>NUCLEOTIDE SEQUENCE</scope>
    <source>
        <strain evidence="1">DBVPG 5303</strain>
    </source>
</reference>
<comment type="caution">
    <text evidence="1">The sequence shown here is derived from an EMBL/GenBank/DDBJ whole genome shotgun (WGS) entry which is preliminary data.</text>
</comment>
<dbReference type="Proteomes" id="UP001234202">
    <property type="component" value="Unassembled WGS sequence"/>
</dbReference>
<evidence type="ECO:0000313" key="2">
    <source>
        <dbReference type="Proteomes" id="UP001234202"/>
    </source>
</evidence>